<accession>A0A649VRS6</accession>
<evidence type="ECO:0000313" key="1">
    <source>
        <dbReference type="EMBL" id="QGJ95008.1"/>
    </source>
</evidence>
<sequence>MSDIQPGDYVIPVDDDAGDFHGIDLSGVWTPCKVLNVYKNGNLRARSDDRKVLWHGPVTGFRKTDRR</sequence>
<dbReference type="EMBL" id="MN586040">
    <property type="protein sequence ID" value="QGJ95008.1"/>
    <property type="molecule type" value="Genomic_DNA"/>
</dbReference>
<dbReference type="KEGG" id="vg:64766855"/>
<evidence type="ECO:0000313" key="2">
    <source>
        <dbReference type="Proteomes" id="UP000423065"/>
    </source>
</evidence>
<dbReference type="GeneID" id="64766855"/>
<proteinExistence type="predicted"/>
<reference evidence="1 2" key="1">
    <citation type="submission" date="2019-10" db="EMBL/GenBank/DDBJ databases">
        <authorList>
            <person name="Garlena R.A."/>
            <person name="Russell D.A."/>
            <person name="Pope W.H."/>
            <person name="Jacobs-Sera D."/>
            <person name="Hatfull G.F."/>
        </authorList>
    </citation>
    <scope>NUCLEOTIDE SEQUENCE [LARGE SCALE GENOMIC DNA]</scope>
</reference>
<organism evidence="1 2">
    <name type="scientific">Gordonia phage Stormageddon</name>
    <dbReference type="NCBI Taxonomy" id="2656541"/>
    <lineage>
        <taxon>Viruses</taxon>
        <taxon>Duplodnaviria</taxon>
        <taxon>Heunggongvirae</taxon>
        <taxon>Uroviricota</taxon>
        <taxon>Caudoviricetes</taxon>
        <taxon>Stormageddonvirus</taxon>
        <taxon>Stormageddonvirus Stormageddon</taxon>
    </lineage>
</organism>
<dbReference type="Proteomes" id="UP000423065">
    <property type="component" value="Segment"/>
</dbReference>
<name>A0A649VRS6_9CAUD</name>
<keyword evidence="2" id="KW-1185">Reference proteome</keyword>
<dbReference type="RefSeq" id="YP_010059623.1">
    <property type="nucleotide sequence ID" value="NC_054726.1"/>
</dbReference>
<protein>
    <submittedName>
        <fullName evidence="1">Uncharacterized protein</fullName>
    </submittedName>
</protein>
<gene>
    <name evidence="1" type="primary">148</name>
    <name evidence="1" type="ORF">SEA_STORMAGEDDON_148</name>
</gene>